<feature type="domain" description="Zn(2)-C6 fungal-type" evidence="6">
    <location>
        <begin position="23"/>
        <end position="53"/>
    </location>
</feature>
<feature type="region of interest" description="Disordered" evidence="5">
    <location>
        <begin position="279"/>
        <end position="300"/>
    </location>
</feature>
<organism evidence="7 8">
    <name type="scientific">Penicillium salamii</name>
    <dbReference type="NCBI Taxonomy" id="1612424"/>
    <lineage>
        <taxon>Eukaryota</taxon>
        <taxon>Fungi</taxon>
        <taxon>Dikarya</taxon>
        <taxon>Ascomycota</taxon>
        <taxon>Pezizomycotina</taxon>
        <taxon>Eurotiomycetes</taxon>
        <taxon>Eurotiomycetidae</taxon>
        <taxon>Eurotiales</taxon>
        <taxon>Aspergillaceae</taxon>
        <taxon>Penicillium</taxon>
    </lineage>
</organism>
<dbReference type="InterPro" id="IPR036864">
    <property type="entry name" value="Zn2-C6_fun-type_DNA-bd_sf"/>
</dbReference>
<evidence type="ECO:0000256" key="4">
    <source>
        <dbReference type="ARBA" id="ARBA00023242"/>
    </source>
</evidence>
<dbReference type="GO" id="GO:0000981">
    <property type="term" value="F:DNA-binding transcription factor activity, RNA polymerase II-specific"/>
    <property type="evidence" value="ECO:0007669"/>
    <property type="project" value="InterPro"/>
</dbReference>
<dbReference type="GO" id="GO:0003677">
    <property type="term" value="F:DNA binding"/>
    <property type="evidence" value="ECO:0007669"/>
    <property type="project" value="UniProtKB-KW"/>
</dbReference>
<evidence type="ECO:0000256" key="3">
    <source>
        <dbReference type="ARBA" id="ARBA00023163"/>
    </source>
</evidence>
<dbReference type="CDD" id="cd00067">
    <property type="entry name" value="GAL4"/>
    <property type="match status" value="1"/>
</dbReference>
<dbReference type="SUPFAM" id="SSF57701">
    <property type="entry name" value="Zn2/Cys6 DNA-binding domain"/>
    <property type="match status" value="1"/>
</dbReference>
<dbReference type="Proteomes" id="UP001152592">
    <property type="component" value="Unassembled WGS sequence"/>
</dbReference>
<dbReference type="PANTHER" id="PTHR47657">
    <property type="entry name" value="STEROL REGULATORY ELEMENT-BINDING PROTEIN ECM22"/>
    <property type="match status" value="1"/>
</dbReference>
<evidence type="ECO:0000313" key="8">
    <source>
        <dbReference type="Proteomes" id="UP001152592"/>
    </source>
</evidence>
<dbReference type="PANTHER" id="PTHR47657:SF3">
    <property type="entry name" value="ORSELLINIC ACID_F9775 BIOSYNTHESIS CLUSTER PROTEIN D-RELATED"/>
    <property type="match status" value="1"/>
</dbReference>
<feature type="region of interest" description="Disordered" evidence="5">
    <location>
        <begin position="55"/>
        <end position="117"/>
    </location>
</feature>
<evidence type="ECO:0000256" key="2">
    <source>
        <dbReference type="ARBA" id="ARBA00023125"/>
    </source>
</evidence>
<gene>
    <name evidence="7" type="ORF">PSALAMII_LOCUS4486</name>
</gene>
<dbReference type="InterPro" id="IPR052400">
    <property type="entry name" value="Zn2-C6_fungal_TF"/>
</dbReference>
<evidence type="ECO:0000313" key="7">
    <source>
        <dbReference type="EMBL" id="CAG8369498.1"/>
    </source>
</evidence>
<keyword evidence="4" id="KW-0539">Nucleus</keyword>
<evidence type="ECO:0000256" key="5">
    <source>
        <dbReference type="SAM" id="MobiDB-lite"/>
    </source>
</evidence>
<dbReference type="InterPro" id="IPR001138">
    <property type="entry name" value="Zn2Cys6_DnaBD"/>
</dbReference>
<reference evidence="7" key="1">
    <citation type="submission" date="2021-07" db="EMBL/GenBank/DDBJ databases">
        <authorList>
            <person name="Branca A.L. A."/>
        </authorList>
    </citation>
    <scope>NUCLEOTIDE SEQUENCE</scope>
</reference>
<feature type="compositionally biased region" description="Low complexity" evidence="5">
    <location>
        <begin position="78"/>
        <end position="91"/>
    </location>
</feature>
<dbReference type="OrthoDB" id="443318at2759"/>
<keyword evidence="2" id="KW-0238">DNA-binding</keyword>
<dbReference type="EMBL" id="CAJVPD010000222">
    <property type="protein sequence ID" value="CAG8369498.1"/>
    <property type="molecule type" value="Genomic_DNA"/>
</dbReference>
<sequence length="450" mass="50916">MDQQPGSYASNRSRRSHRKSRLGCGNCKARRVKCDEAEPNCNNCVRHSIKCDFGQPPKHAPGSVQRTIQPPKPKQKPPTEFSFISSSQSEFRVPKRVRRETDSEKTVSLPDSEPETAVAPRPFQFTTTDMALFHHCFSADDLKGHIPDELVRLGFSVHYVLRLLLAVSGFHLQRKTPGNNSLHLFLEPNVDFGVEAERHLQIAIEGIAAAAPQLNPANSSALYGASIYIFVCSLARGPQPEEYLAFRDDEDMPSLCLFFGIRSILEASTNMGAATEFSQLHPRPSQDNPPESEPEAEPYPTTEIFPYTLNDDNTHNFRPYWKPLNDLQSLIFEMFSPTDSRYFIYQTAFESLCSSYDAILGASVPVPGPELWPRIFTWLYQLPEIIAHDMQKKHPVALLLISFFSVLLNELDSVWFIIGWPRHIVGGVSNCLDDRHRVLLEWPLQTLGMF</sequence>
<keyword evidence="1" id="KW-0805">Transcription regulation</keyword>
<dbReference type="Pfam" id="PF00172">
    <property type="entry name" value="Zn_clus"/>
    <property type="match status" value="1"/>
</dbReference>
<name>A0A9W4J282_9EURO</name>
<dbReference type="PROSITE" id="PS00463">
    <property type="entry name" value="ZN2_CY6_FUNGAL_1"/>
    <property type="match status" value="1"/>
</dbReference>
<protein>
    <recommendedName>
        <fullName evidence="6">Zn(2)-C6 fungal-type domain-containing protein</fullName>
    </recommendedName>
</protein>
<proteinExistence type="predicted"/>
<dbReference type="GO" id="GO:0008270">
    <property type="term" value="F:zinc ion binding"/>
    <property type="evidence" value="ECO:0007669"/>
    <property type="project" value="InterPro"/>
</dbReference>
<dbReference type="AlphaFoldDB" id="A0A9W4J282"/>
<keyword evidence="3" id="KW-0804">Transcription</keyword>
<comment type="caution">
    <text evidence="7">The sequence shown here is derived from an EMBL/GenBank/DDBJ whole genome shotgun (WGS) entry which is preliminary data.</text>
</comment>
<dbReference type="Gene3D" id="4.10.240.10">
    <property type="entry name" value="Zn(2)-C6 fungal-type DNA-binding domain"/>
    <property type="match status" value="1"/>
</dbReference>
<dbReference type="PROSITE" id="PS50048">
    <property type="entry name" value="ZN2_CY6_FUNGAL_2"/>
    <property type="match status" value="1"/>
</dbReference>
<evidence type="ECO:0000259" key="6">
    <source>
        <dbReference type="PROSITE" id="PS50048"/>
    </source>
</evidence>
<feature type="compositionally biased region" description="Basic residues" evidence="5">
    <location>
        <begin position="12"/>
        <end position="21"/>
    </location>
</feature>
<feature type="region of interest" description="Disordered" evidence="5">
    <location>
        <begin position="1"/>
        <end position="24"/>
    </location>
</feature>
<accession>A0A9W4J282</accession>
<dbReference type="SMART" id="SM00066">
    <property type="entry name" value="GAL4"/>
    <property type="match status" value="1"/>
</dbReference>
<evidence type="ECO:0000256" key="1">
    <source>
        <dbReference type="ARBA" id="ARBA00023015"/>
    </source>
</evidence>